<name>A0A0M4CUJ7_9CORY</name>
<dbReference type="PATRIC" id="fig|931089.4.peg.47"/>
<evidence type="ECO:0000256" key="1">
    <source>
        <dbReference type="ARBA" id="ARBA00006284"/>
    </source>
</evidence>
<dbReference type="KEGG" id="cdx:CDES_00255"/>
<evidence type="ECO:0000256" key="3">
    <source>
        <dbReference type="ARBA" id="ARBA00022777"/>
    </source>
</evidence>
<dbReference type="GO" id="GO:0008887">
    <property type="term" value="F:glycerate kinase activity"/>
    <property type="evidence" value="ECO:0007669"/>
    <property type="project" value="UniProtKB-UniRule"/>
</dbReference>
<keyword evidence="3 4" id="KW-0418">Kinase</keyword>
<protein>
    <submittedName>
        <fullName evidence="5">Glycerate kinase</fullName>
    </submittedName>
</protein>
<dbReference type="SUPFAM" id="SSF110738">
    <property type="entry name" value="Glycerate kinase I"/>
    <property type="match status" value="1"/>
</dbReference>
<dbReference type="NCBIfam" id="TIGR00045">
    <property type="entry name" value="glycerate kinase"/>
    <property type="match status" value="1"/>
</dbReference>
<evidence type="ECO:0000313" key="5">
    <source>
        <dbReference type="EMBL" id="ALC04537.1"/>
    </source>
</evidence>
<dbReference type="Proteomes" id="UP000068067">
    <property type="component" value="Chromosome"/>
</dbReference>
<dbReference type="RefSeq" id="WP_053543751.1">
    <property type="nucleotide sequence ID" value="NZ_CP009220.1"/>
</dbReference>
<proteinExistence type="inferred from homology"/>
<accession>A0A0M4CUJ7</accession>
<dbReference type="InterPro" id="IPR004381">
    <property type="entry name" value="Glycerate_kinase"/>
</dbReference>
<evidence type="ECO:0000256" key="2">
    <source>
        <dbReference type="ARBA" id="ARBA00022679"/>
    </source>
</evidence>
<dbReference type="InterPro" id="IPR018197">
    <property type="entry name" value="Glycerate_kinase_RE-like"/>
</dbReference>
<reference evidence="5 6" key="1">
    <citation type="submission" date="2014-08" db="EMBL/GenBank/DDBJ databases">
        <title>Complete genome sequence of Corynebacterium deserti GIMN1.010 (=DSM 45689), isolated from desert sand in western China.</title>
        <authorList>
            <person name="Ruckert C."/>
            <person name="Albersmeier A."/>
            <person name="Kalinowski J."/>
        </authorList>
    </citation>
    <scope>NUCLEOTIDE SEQUENCE [LARGE SCALE GENOMIC DNA]</scope>
    <source>
        <strain evidence="5 6">GIMN1.010</strain>
    </source>
</reference>
<dbReference type="GO" id="GO:0031388">
    <property type="term" value="P:organic acid phosphorylation"/>
    <property type="evidence" value="ECO:0007669"/>
    <property type="project" value="UniProtKB-UniRule"/>
</dbReference>
<evidence type="ECO:0000256" key="4">
    <source>
        <dbReference type="PIRNR" id="PIRNR006078"/>
    </source>
</evidence>
<dbReference type="Pfam" id="PF02595">
    <property type="entry name" value="Gly_kinase"/>
    <property type="match status" value="1"/>
</dbReference>
<keyword evidence="2 4" id="KW-0808">Transferase</keyword>
<dbReference type="InterPro" id="IPR036129">
    <property type="entry name" value="Glycerate_kinase_sf"/>
</dbReference>
<organism evidence="5 6">
    <name type="scientific">Corynebacterium deserti GIMN1.010</name>
    <dbReference type="NCBI Taxonomy" id="931089"/>
    <lineage>
        <taxon>Bacteria</taxon>
        <taxon>Bacillati</taxon>
        <taxon>Actinomycetota</taxon>
        <taxon>Actinomycetes</taxon>
        <taxon>Mycobacteriales</taxon>
        <taxon>Corynebacteriaceae</taxon>
        <taxon>Corynebacterium</taxon>
    </lineage>
</organism>
<gene>
    <name evidence="5" type="ORF">CDES_00255</name>
</gene>
<dbReference type="Gene3D" id="3.40.50.10350">
    <property type="entry name" value="Glycerate kinase, domain 1"/>
    <property type="match status" value="1"/>
</dbReference>
<dbReference type="PANTHER" id="PTHR21599">
    <property type="entry name" value="GLYCERATE KINASE"/>
    <property type="match status" value="1"/>
</dbReference>
<dbReference type="PANTHER" id="PTHR21599:SF0">
    <property type="entry name" value="GLYCERATE KINASE"/>
    <property type="match status" value="1"/>
</dbReference>
<evidence type="ECO:0000313" key="6">
    <source>
        <dbReference type="Proteomes" id="UP000068067"/>
    </source>
</evidence>
<dbReference type="Gene3D" id="3.90.1510.10">
    <property type="entry name" value="Glycerate kinase, domain 2"/>
    <property type="match status" value="1"/>
</dbReference>
<sequence>MTSVLICCDKFKGSATSAAVSKALGQGLENAGHTVFISPLADGGDGTLDAFDSLGYLRESAQVRGSNGEIIEAQYALKDDTAVIEIARACGLDLASPEGTTPTSEFARNAGSWGVGDLILAALDQGARRIIIGLGGSVTTDAGCGMAQALGVEFLRADGSEITDIKDMGSVHDIRGDQVDPRISHTEFIVASDVRNPLCGPDGAAMIYGPQKGLNTQDVAEVDQMIYHFSQVVQQALGKDNVSTTPGAGAAGGLGFMAIALLAAEMQSGVDMILNETGGDAMLDRADLVITGEGRIDEQTLSGKAPAGIAQRARSRNIPVVAVCGQNQLDSDSAGQLFEAIYSLADFEADISECIRHPLPILTRIGAEIARRHLLTE</sequence>
<dbReference type="STRING" id="931089.CDES_00255"/>
<dbReference type="InterPro" id="IPR018193">
    <property type="entry name" value="Glyc_kinase_flavodox-like_fold"/>
</dbReference>
<dbReference type="EMBL" id="CP009220">
    <property type="protein sequence ID" value="ALC04537.1"/>
    <property type="molecule type" value="Genomic_DNA"/>
</dbReference>
<keyword evidence="6" id="KW-1185">Reference proteome</keyword>
<dbReference type="AlphaFoldDB" id="A0A0M4CUJ7"/>
<dbReference type="PIRSF" id="PIRSF006078">
    <property type="entry name" value="GlxK"/>
    <property type="match status" value="1"/>
</dbReference>
<comment type="similarity">
    <text evidence="1 4">Belongs to the glycerate kinase type-1 family.</text>
</comment>
<dbReference type="OrthoDB" id="9774290at2"/>